<gene>
    <name evidence="1" type="ORF">DXA27_11610</name>
</gene>
<name>A0A081TXJ5_BACFG</name>
<evidence type="ECO:0000313" key="1">
    <source>
        <dbReference type="EMBL" id="RGY68506.1"/>
    </source>
</evidence>
<dbReference type="EMBL" id="QSDG01000009">
    <property type="protein sequence ID" value="RGY68506.1"/>
    <property type="molecule type" value="Genomic_DNA"/>
</dbReference>
<sequence length="307" mass="34477">MIKNVITQLCIIFCLICFFACEKQKEELPDIRIGKEKSVEELLLNKQTEKRLLLSGGNGKYIVNVENAQIATAYISMDTLKVKGLLEGETFATIISHDKRARLKISVVFPDLEVSHSTVQFLPGFKSKYVSIFGGGELTKLEENDPADIMDIKWDGSTGMLEINPKYEGEAQVIAISEDAKEKKIIHIKVRPEGELETSGWYSTNASSYYLILNNKMVVKRKGVGTWIANSARPYGGGGVTYSSSYIKLAPIVNPIQGDSVDLNILRYESQKPQITEGIHRLFVEEVRESEVMLRGRGFKFLLPYQK</sequence>
<proteinExistence type="predicted"/>
<evidence type="ECO:0000313" key="2">
    <source>
        <dbReference type="Proteomes" id="UP000284614"/>
    </source>
</evidence>
<protein>
    <submittedName>
        <fullName evidence="1">Uncharacterized protein</fullName>
    </submittedName>
</protein>
<comment type="caution">
    <text evidence="1">The sequence shown here is derived from an EMBL/GenBank/DDBJ whole genome shotgun (WGS) entry which is preliminary data.</text>
</comment>
<dbReference type="AlphaFoldDB" id="A0A081TXJ5"/>
<organism evidence="1 2">
    <name type="scientific">Bacteroides fragilis</name>
    <dbReference type="NCBI Taxonomy" id="817"/>
    <lineage>
        <taxon>Bacteria</taxon>
        <taxon>Pseudomonadati</taxon>
        <taxon>Bacteroidota</taxon>
        <taxon>Bacteroidia</taxon>
        <taxon>Bacteroidales</taxon>
        <taxon>Bacteroidaceae</taxon>
        <taxon>Bacteroides</taxon>
    </lineage>
</organism>
<dbReference type="Proteomes" id="UP000284614">
    <property type="component" value="Unassembled WGS sequence"/>
</dbReference>
<dbReference type="RefSeq" id="WP_005819817.1">
    <property type="nucleotide sequence ID" value="NZ_CP037440.1"/>
</dbReference>
<reference evidence="1 2" key="1">
    <citation type="submission" date="2018-08" db="EMBL/GenBank/DDBJ databases">
        <title>A genome reference for cultivated species of the human gut microbiota.</title>
        <authorList>
            <person name="Zou Y."/>
            <person name="Xue W."/>
            <person name="Luo G."/>
        </authorList>
    </citation>
    <scope>NUCLEOTIDE SEQUENCE [LARGE SCALE GENOMIC DNA]</scope>
    <source>
        <strain evidence="1 2">OF01-1</strain>
    </source>
</reference>
<accession>A0A081TXJ5</accession>